<dbReference type="GO" id="GO:0006011">
    <property type="term" value="P:UDP-alpha-D-glucose metabolic process"/>
    <property type="evidence" value="ECO:0007669"/>
    <property type="project" value="InterPro"/>
</dbReference>
<dbReference type="PATRIC" id="fig|1303518.3.peg.1963"/>
<evidence type="ECO:0000313" key="7">
    <source>
        <dbReference type="EMBL" id="CCW35716.1"/>
    </source>
</evidence>
<dbReference type="InterPro" id="IPR005835">
    <property type="entry name" value="NTP_transferase_dom"/>
</dbReference>
<evidence type="ECO:0000256" key="1">
    <source>
        <dbReference type="ARBA" id="ARBA00006890"/>
    </source>
</evidence>
<dbReference type="STRING" id="454171.CP488_02186"/>
<keyword evidence="8" id="KW-1185">Reference proteome</keyword>
<keyword evidence="4 7" id="KW-0548">Nucleotidyltransferase</keyword>
<dbReference type="InterPro" id="IPR029044">
    <property type="entry name" value="Nucleotide-diphossugar_trans"/>
</dbReference>
<evidence type="ECO:0000256" key="3">
    <source>
        <dbReference type="ARBA" id="ARBA00022679"/>
    </source>
</evidence>
<accession>S0EYU9</accession>
<dbReference type="RefSeq" id="WP_016483241.1">
    <property type="nucleotide sequence ID" value="NC_021487.1"/>
</dbReference>
<dbReference type="PANTHER" id="PTHR43197">
    <property type="entry name" value="UTP--GLUCOSE-1-PHOSPHATE URIDYLYLTRANSFERASE"/>
    <property type="match status" value="1"/>
</dbReference>
<dbReference type="eggNOG" id="COG1210">
    <property type="taxonomic scope" value="Bacteria"/>
</dbReference>
<dbReference type="AlphaFoldDB" id="S0EYU9"/>
<dbReference type="SUPFAM" id="SSF53448">
    <property type="entry name" value="Nucleotide-diphospho-sugar transferases"/>
    <property type="match status" value="1"/>
</dbReference>
<dbReference type="Proteomes" id="UP000014227">
    <property type="component" value="Chromosome I"/>
</dbReference>
<dbReference type="Gene3D" id="3.90.550.10">
    <property type="entry name" value="Spore Coat Polysaccharide Biosynthesis Protein SpsA, Chain A"/>
    <property type="match status" value="1"/>
</dbReference>
<evidence type="ECO:0000259" key="6">
    <source>
        <dbReference type="Pfam" id="PF00483"/>
    </source>
</evidence>
<reference evidence="8" key="1">
    <citation type="submission" date="2013-03" db="EMBL/GenBank/DDBJ databases">
        <title>Genome sequence of Chthonomonas calidirosea, the first sequenced genome from the Armatimonadetes phylum (formally candidate division OP10).</title>
        <authorList>
            <person name="Lee K.C.Y."/>
            <person name="Morgan X.C."/>
            <person name="Dunfield P.F."/>
            <person name="Tamas I."/>
            <person name="Houghton K.M."/>
            <person name="Vyssotski M."/>
            <person name="Ryan J.L.J."/>
            <person name="Lagutin K."/>
            <person name="McDonald I.R."/>
            <person name="Stott M.B."/>
        </authorList>
    </citation>
    <scope>NUCLEOTIDE SEQUENCE [LARGE SCALE GENOMIC DNA]</scope>
    <source>
        <strain evidence="8">DSM 23976 / ICMP 18418 / T49</strain>
    </source>
</reference>
<dbReference type="InterPro" id="IPR005771">
    <property type="entry name" value="GalU_uridylyltTrfase_bac/arc"/>
</dbReference>
<protein>
    <recommendedName>
        <fullName evidence="2">UTP--glucose-1-phosphate uridylyltransferase</fullName>
        <ecNumber evidence="2">2.7.7.9</ecNumber>
    </recommendedName>
</protein>
<dbReference type="InParanoid" id="S0EYU9"/>
<name>S0EYU9_CHTCT</name>
<gene>
    <name evidence="7" type="ORF">CCALI_01908</name>
</gene>
<sequence>MIAPTETSEAVSSSITRAVVPVAGQGSRLRPLTHLLPKELLPVGRKLVLDYVMEELHAAGIREALFVISPRKPQIRTYLEEIVGASTGLHFAFAVQEEPKGSGDALLYAAEWVGAQPFVVAFGDCILDSSPVGAPLKRLIQAFEQHQVEAAVLVEEVERERLSRYGVVAPVETVSQATPFLIHDIIEKPGVDAAPSSFVVAARWILKPTIFEAIRRSSPDPRGEWNIPDALHHLLGSQPRAVAVPLLEGEARRDIGSWGSFLMETVRSAMNDPEYGAQIRRVAAKELTRFSDSGIVVGK</sequence>
<feature type="domain" description="Nucleotidyl transferase" evidence="6">
    <location>
        <begin position="18"/>
        <end position="263"/>
    </location>
</feature>
<dbReference type="EMBL" id="HF951689">
    <property type="protein sequence ID" value="CCW35716.1"/>
    <property type="molecule type" value="Genomic_DNA"/>
</dbReference>
<evidence type="ECO:0000256" key="4">
    <source>
        <dbReference type="ARBA" id="ARBA00022695"/>
    </source>
</evidence>
<keyword evidence="3 7" id="KW-0808">Transferase</keyword>
<dbReference type="Pfam" id="PF00483">
    <property type="entry name" value="NTP_transferase"/>
    <property type="match status" value="1"/>
</dbReference>
<evidence type="ECO:0000256" key="5">
    <source>
        <dbReference type="ARBA" id="ARBA00048128"/>
    </source>
</evidence>
<evidence type="ECO:0000313" key="8">
    <source>
        <dbReference type="Proteomes" id="UP000014227"/>
    </source>
</evidence>
<organism evidence="7 8">
    <name type="scientific">Chthonomonas calidirosea (strain DSM 23976 / ICMP 18418 / T49)</name>
    <dbReference type="NCBI Taxonomy" id="1303518"/>
    <lineage>
        <taxon>Bacteria</taxon>
        <taxon>Bacillati</taxon>
        <taxon>Armatimonadota</taxon>
        <taxon>Chthonomonadia</taxon>
        <taxon>Chthonomonadales</taxon>
        <taxon>Chthonomonadaceae</taxon>
        <taxon>Chthonomonas</taxon>
    </lineage>
</organism>
<dbReference type="HOGENOM" id="CLU_029499_1_0_0"/>
<dbReference type="GO" id="GO:0003983">
    <property type="term" value="F:UTP:glucose-1-phosphate uridylyltransferase activity"/>
    <property type="evidence" value="ECO:0007669"/>
    <property type="project" value="UniProtKB-EC"/>
</dbReference>
<comment type="catalytic activity">
    <reaction evidence="5">
        <text>alpha-D-glucose 1-phosphate + UTP + H(+) = UDP-alpha-D-glucose + diphosphate</text>
        <dbReference type="Rhea" id="RHEA:19889"/>
        <dbReference type="ChEBI" id="CHEBI:15378"/>
        <dbReference type="ChEBI" id="CHEBI:33019"/>
        <dbReference type="ChEBI" id="CHEBI:46398"/>
        <dbReference type="ChEBI" id="CHEBI:58601"/>
        <dbReference type="ChEBI" id="CHEBI:58885"/>
        <dbReference type="EC" id="2.7.7.9"/>
    </reaction>
</comment>
<comment type="similarity">
    <text evidence="1">Belongs to the UDPGP type 2 family.</text>
</comment>
<dbReference type="OrthoDB" id="9801899at2"/>
<dbReference type="EC" id="2.7.7.9" evidence="2"/>
<dbReference type="KEGG" id="ccz:CCALI_01908"/>
<proteinExistence type="inferred from homology"/>
<evidence type="ECO:0000256" key="2">
    <source>
        <dbReference type="ARBA" id="ARBA00012415"/>
    </source>
</evidence>
<dbReference type="PANTHER" id="PTHR43197:SF1">
    <property type="entry name" value="UTP--GLUCOSE-1-PHOSPHATE URIDYLYLTRANSFERASE"/>
    <property type="match status" value="1"/>
</dbReference>